<dbReference type="Proteomes" id="UP000677228">
    <property type="component" value="Unassembled WGS sequence"/>
</dbReference>
<evidence type="ECO:0000313" key="1">
    <source>
        <dbReference type="EMBL" id="CAF1466021.1"/>
    </source>
</evidence>
<evidence type="ECO:0000313" key="3">
    <source>
        <dbReference type="EMBL" id="CAF4258634.1"/>
    </source>
</evidence>
<reference evidence="2" key="1">
    <citation type="submission" date="2021-02" db="EMBL/GenBank/DDBJ databases">
        <authorList>
            <person name="Nowell W R."/>
        </authorList>
    </citation>
    <scope>NUCLEOTIDE SEQUENCE</scope>
</reference>
<keyword evidence="5" id="KW-1185">Reference proteome</keyword>
<dbReference type="EMBL" id="CAJOBA010052794">
    <property type="protein sequence ID" value="CAF4258634.1"/>
    <property type="molecule type" value="Genomic_DNA"/>
</dbReference>
<sequence>MNDNVAYDSSAIPYFDDDRDLSRYSDHLTVWLDKYIGRPEESVGLKAQFKTITQPLETLNKTEEDVDETPNVMINPDMLEKLKDRIYCVKAFFDPAECLKYIRSNSDKKIFFISSGSMGEKIVPDIAALPQIHGVYIFCGNISHHVKTWAMEYVDNISAMLEHQDDLLVRLTKDIAEYLQNKGDHHFTQGENVKARNCYAWATKLILRTQQLGDTNYKKPLTILNAKREKAESSCESSQ</sequence>
<evidence type="ECO:0000313" key="2">
    <source>
        <dbReference type="EMBL" id="CAF1566826.1"/>
    </source>
</evidence>
<proteinExistence type="predicted"/>
<evidence type="ECO:0000313" key="4">
    <source>
        <dbReference type="EMBL" id="CAF4429166.1"/>
    </source>
</evidence>
<gene>
    <name evidence="2" type="ORF">GPM918_LOCUS40130</name>
    <name evidence="1" type="ORF">OVA965_LOCUS35458</name>
    <name evidence="4" type="ORF">SRO942_LOCUS41052</name>
    <name evidence="3" type="ORF">TMI583_LOCUS36425</name>
</gene>
<dbReference type="OrthoDB" id="9997315at2759"/>
<dbReference type="AlphaFoldDB" id="A0A815Y838"/>
<dbReference type="EMBL" id="CAJNOQ010029164">
    <property type="protein sequence ID" value="CAF1566826.1"/>
    <property type="molecule type" value="Genomic_DNA"/>
</dbReference>
<comment type="caution">
    <text evidence="2">The sequence shown here is derived from an EMBL/GenBank/DDBJ whole genome shotgun (WGS) entry which is preliminary data.</text>
</comment>
<name>A0A815Y838_9BILA</name>
<accession>A0A815Y838</accession>
<evidence type="ECO:0000313" key="5">
    <source>
        <dbReference type="Proteomes" id="UP000663829"/>
    </source>
</evidence>
<protein>
    <submittedName>
        <fullName evidence="2">Uncharacterized protein</fullName>
    </submittedName>
</protein>
<organism evidence="2 5">
    <name type="scientific">Didymodactylos carnosus</name>
    <dbReference type="NCBI Taxonomy" id="1234261"/>
    <lineage>
        <taxon>Eukaryota</taxon>
        <taxon>Metazoa</taxon>
        <taxon>Spiralia</taxon>
        <taxon>Gnathifera</taxon>
        <taxon>Rotifera</taxon>
        <taxon>Eurotatoria</taxon>
        <taxon>Bdelloidea</taxon>
        <taxon>Philodinida</taxon>
        <taxon>Philodinidae</taxon>
        <taxon>Didymodactylos</taxon>
    </lineage>
</organism>
<dbReference type="EMBL" id="CAJNOK010030915">
    <property type="protein sequence ID" value="CAF1466021.1"/>
    <property type="molecule type" value="Genomic_DNA"/>
</dbReference>
<dbReference type="Proteomes" id="UP000682733">
    <property type="component" value="Unassembled WGS sequence"/>
</dbReference>
<dbReference type="EMBL" id="CAJOBC010094960">
    <property type="protein sequence ID" value="CAF4429166.1"/>
    <property type="molecule type" value="Genomic_DNA"/>
</dbReference>
<dbReference type="Proteomes" id="UP000663829">
    <property type="component" value="Unassembled WGS sequence"/>
</dbReference>
<dbReference type="Proteomes" id="UP000681722">
    <property type="component" value="Unassembled WGS sequence"/>
</dbReference>